<evidence type="ECO:0000256" key="1">
    <source>
        <dbReference type="SAM" id="SignalP"/>
    </source>
</evidence>
<dbReference type="RefSeq" id="WP_126517879.1">
    <property type="nucleotide sequence ID" value="NZ_RXNU01000001.1"/>
</dbReference>
<gene>
    <name evidence="2" type="ORF">EKG38_01080</name>
</gene>
<feature type="signal peptide" evidence="1">
    <location>
        <begin position="1"/>
        <end position="26"/>
    </location>
</feature>
<sequence length="153" mass="16785">MMRSSAKTAAVLTLSLTCLLPPQAFAGISITSYLSAQEPVFTTTPASTAAFENNHSLIEASVVKESGTEEYKIGVMIKALSRAIASPDEPDSLQIITQYGTDSRYYVMIRGWLVQVLSGVQSQLDANRNDNAQEILIERVDFLTQAIRRIDLE</sequence>
<dbReference type="OrthoDB" id="6169381at2"/>
<dbReference type="AlphaFoldDB" id="A0A3S0IVB4"/>
<organism evidence="2 3">
    <name type="scientific">Shewanella canadensis</name>
    <dbReference type="NCBI Taxonomy" id="271096"/>
    <lineage>
        <taxon>Bacteria</taxon>
        <taxon>Pseudomonadati</taxon>
        <taxon>Pseudomonadota</taxon>
        <taxon>Gammaproteobacteria</taxon>
        <taxon>Alteromonadales</taxon>
        <taxon>Shewanellaceae</taxon>
        <taxon>Shewanella</taxon>
    </lineage>
</organism>
<dbReference type="EMBL" id="RXNU01000001">
    <property type="protein sequence ID" value="RTR40545.1"/>
    <property type="molecule type" value="Genomic_DNA"/>
</dbReference>
<feature type="chain" id="PRO_5018672091" evidence="1">
    <location>
        <begin position="27"/>
        <end position="153"/>
    </location>
</feature>
<protein>
    <submittedName>
        <fullName evidence="2">Uncharacterized protein</fullName>
    </submittedName>
</protein>
<keyword evidence="3" id="KW-1185">Reference proteome</keyword>
<name>A0A3S0IVB4_9GAMM</name>
<comment type="caution">
    <text evidence="2">The sequence shown here is derived from an EMBL/GenBank/DDBJ whole genome shotgun (WGS) entry which is preliminary data.</text>
</comment>
<evidence type="ECO:0000313" key="3">
    <source>
        <dbReference type="Proteomes" id="UP000267448"/>
    </source>
</evidence>
<dbReference type="Proteomes" id="UP000267448">
    <property type="component" value="Unassembled WGS sequence"/>
</dbReference>
<accession>A0A3S0IVB4</accession>
<proteinExistence type="predicted"/>
<evidence type="ECO:0000313" key="2">
    <source>
        <dbReference type="EMBL" id="RTR40545.1"/>
    </source>
</evidence>
<keyword evidence="1" id="KW-0732">Signal</keyword>
<reference evidence="2 3" key="1">
    <citation type="submission" date="2018-12" db="EMBL/GenBank/DDBJ databases">
        <authorList>
            <person name="Yu L."/>
        </authorList>
    </citation>
    <scope>NUCLEOTIDE SEQUENCE [LARGE SCALE GENOMIC DNA]</scope>
    <source>
        <strain evidence="2 3">HAW-EB2</strain>
    </source>
</reference>